<name>A0A1F7S2R4_9BACT</name>
<evidence type="ECO:0000313" key="2">
    <source>
        <dbReference type="Proteomes" id="UP000179266"/>
    </source>
</evidence>
<organism evidence="1 2">
    <name type="scientific">Candidatus Schekmanbacteria bacterium RBG_13_48_7</name>
    <dbReference type="NCBI Taxonomy" id="1817878"/>
    <lineage>
        <taxon>Bacteria</taxon>
        <taxon>Candidatus Schekmaniibacteriota</taxon>
    </lineage>
</organism>
<protein>
    <submittedName>
        <fullName evidence="1">Uncharacterized protein</fullName>
    </submittedName>
</protein>
<dbReference type="EMBL" id="MGDD01000047">
    <property type="protein sequence ID" value="OGL48092.1"/>
    <property type="molecule type" value="Genomic_DNA"/>
</dbReference>
<gene>
    <name evidence="1" type="ORF">A2161_12665</name>
</gene>
<evidence type="ECO:0000313" key="1">
    <source>
        <dbReference type="EMBL" id="OGL48092.1"/>
    </source>
</evidence>
<accession>A0A1F7S2R4</accession>
<proteinExistence type="predicted"/>
<dbReference type="AlphaFoldDB" id="A0A1F7S2R4"/>
<dbReference type="Proteomes" id="UP000179266">
    <property type="component" value="Unassembled WGS sequence"/>
</dbReference>
<sequence>MESFYIFSWYTVSNNSYVINHSEDVTESVSVRAGLKVVRFYRNKTVQFALQTHQSLLSL</sequence>
<reference evidence="1 2" key="1">
    <citation type="journal article" date="2016" name="Nat. Commun.">
        <title>Thousands of microbial genomes shed light on interconnected biogeochemical processes in an aquifer system.</title>
        <authorList>
            <person name="Anantharaman K."/>
            <person name="Brown C.T."/>
            <person name="Hug L.A."/>
            <person name="Sharon I."/>
            <person name="Castelle C.J."/>
            <person name="Probst A.J."/>
            <person name="Thomas B.C."/>
            <person name="Singh A."/>
            <person name="Wilkins M.J."/>
            <person name="Karaoz U."/>
            <person name="Brodie E.L."/>
            <person name="Williams K.H."/>
            <person name="Hubbard S.S."/>
            <person name="Banfield J.F."/>
        </authorList>
    </citation>
    <scope>NUCLEOTIDE SEQUENCE [LARGE SCALE GENOMIC DNA]</scope>
</reference>
<comment type="caution">
    <text evidence="1">The sequence shown here is derived from an EMBL/GenBank/DDBJ whole genome shotgun (WGS) entry which is preliminary data.</text>
</comment>